<dbReference type="EMBL" id="CM051398">
    <property type="protein sequence ID" value="KAJ4718431.1"/>
    <property type="molecule type" value="Genomic_DNA"/>
</dbReference>
<sequence length="419" mass="49120">MHDVIRDMTLWIACEVEREKENYLVSAGIQLTKAPEVTKWEESRRISLMRNRIEYLRDTPTCHHLQTLFLGVNRLKTINTGFFDFMPSLKVLNLSKNRSLIQLPSGISKLVSLQYLNLSETYIKELPNELKELVNLKCLNLEYTRSLHRIPRQLLCNFTMLEVLRMLDCGYSRTIPQDSVLFGGSEILVEELLSLNHICLLSITLKSISALQRLLSSQKFQSCTKSLQLRRCDDANSFSLAYMKHLEKLDLAYCENLEELKVNYAEEVRRIREPHGFNCLQRVTIEYCFQLREVTWLVFAPNLKIIHMEKCNEMEEIISAEKLGEVSERIEELNPFAKLQYLRIKCLPKLKSIYWNVLPFPHLMEIFVAECPELNKLPLGFNSSKEGKIVIRGEEQWWNELQWEYQATLNAFLPCFEEI</sequence>
<organism evidence="1 2">
    <name type="scientific">Melia azedarach</name>
    <name type="common">Chinaberry tree</name>
    <dbReference type="NCBI Taxonomy" id="155640"/>
    <lineage>
        <taxon>Eukaryota</taxon>
        <taxon>Viridiplantae</taxon>
        <taxon>Streptophyta</taxon>
        <taxon>Embryophyta</taxon>
        <taxon>Tracheophyta</taxon>
        <taxon>Spermatophyta</taxon>
        <taxon>Magnoliopsida</taxon>
        <taxon>eudicotyledons</taxon>
        <taxon>Gunneridae</taxon>
        <taxon>Pentapetalae</taxon>
        <taxon>rosids</taxon>
        <taxon>malvids</taxon>
        <taxon>Sapindales</taxon>
        <taxon>Meliaceae</taxon>
        <taxon>Melia</taxon>
    </lineage>
</organism>
<accession>A0ACC1Y3X5</accession>
<keyword evidence="2" id="KW-1185">Reference proteome</keyword>
<comment type="caution">
    <text evidence="1">The sequence shown here is derived from an EMBL/GenBank/DDBJ whole genome shotgun (WGS) entry which is preliminary data.</text>
</comment>
<evidence type="ECO:0000313" key="2">
    <source>
        <dbReference type="Proteomes" id="UP001164539"/>
    </source>
</evidence>
<proteinExistence type="predicted"/>
<name>A0ACC1Y3X5_MELAZ</name>
<gene>
    <name evidence="1" type="ORF">OWV82_010112</name>
</gene>
<dbReference type="Proteomes" id="UP001164539">
    <property type="component" value="Chromosome 5"/>
</dbReference>
<protein>
    <submittedName>
        <fullName evidence="1">NBS-LRR type disease resistance protein</fullName>
    </submittedName>
</protein>
<evidence type="ECO:0000313" key="1">
    <source>
        <dbReference type="EMBL" id="KAJ4718431.1"/>
    </source>
</evidence>
<reference evidence="1 2" key="1">
    <citation type="journal article" date="2023" name="Science">
        <title>Complex scaffold remodeling in plant triterpene biosynthesis.</title>
        <authorList>
            <person name="De La Pena R."/>
            <person name="Hodgson H."/>
            <person name="Liu J.C."/>
            <person name="Stephenson M.J."/>
            <person name="Martin A.C."/>
            <person name="Owen C."/>
            <person name="Harkess A."/>
            <person name="Leebens-Mack J."/>
            <person name="Jimenez L.E."/>
            <person name="Osbourn A."/>
            <person name="Sattely E.S."/>
        </authorList>
    </citation>
    <scope>NUCLEOTIDE SEQUENCE [LARGE SCALE GENOMIC DNA]</scope>
    <source>
        <strain evidence="2">cv. JPN11</strain>
        <tissue evidence="1">Leaf</tissue>
    </source>
</reference>